<dbReference type="AlphaFoldDB" id="A0AAN7VMI5"/>
<keyword evidence="1" id="KW-0732">Signal</keyword>
<name>A0AAN7VMI5_9PEZI</name>
<reference evidence="2" key="1">
    <citation type="submission" date="2023-08" db="EMBL/GenBank/DDBJ databases">
        <title>Black Yeasts Isolated from many extreme environments.</title>
        <authorList>
            <person name="Coleine C."/>
            <person name="Stajich J.E."/>
            <person name="Selbmann L."/>
        </authorList>
    </citation>
    <scope>NUCLEOTIDE SEQUENCE</scope>
    <source>
        <strain evidence="2">CCFEE 5810</strain>
    </source>
</reference>
<feature type="chain" id="PRO_5042920963" evidence="1">
    <location>
        <begin position="21"/>
        <end position="164"/>
    </location>
</feature>
<gene>
    <name evidence="2" type="ORF">LTR97_011837</name>
</gene>
<evidence type="ECO:0000313" key="3">
    <source>
        <dbReference type="Proteomes" id="UP001310594"/>
    </source>
</evidence>
<accession>A0AAN7VMI5</accession>
<organism evidence="2 3">
    <name type="scientific">Elasticomyces elasticus</name>
    <dbReference type="NCBI Taxonomy" id="574655"/>
    <lineage>
        <taxon>Eukaryota</taxon>
        <taxon>Fungi</taxon>
        <taxon>Dikarya</taxon>
        <taxon>Ascomycota</taxon>
        <taxon>Pezizomycotina</taxon>
        <taxon>Dothideomycetes</taxon>
        <taxon>Dothideomycetidae</taxon>
        <taxon>Mycosphaerellales</taxon>
        <taxon>Teratosphaeriaceae</taxon>
        <taxon>Elasticomyces</taxon>
    </lineage>
</organism>
<sequence length="164" mass="18134">MKFSTSTILAFAGLAALSAAAPIDKEEQIENICRSNDFYKFHRPGGDNFMVYVGDVCVGGHLKSGLHLNGDRIEGPIHRKDGVETYGHEDKSDQEIRQLCSYRGLGSDGYVTFDAHGRPDFRVKVEQVCDGDHLNPGLHLKGDHIKGPIHYKYGDKGNIDYLGN</sequence>
<evidence type="ECO:0000313" key="2">
    <source>
        <dbReference type="EMBL" id="KAK5691185.1"/>
    </source>
</evidence>
<evidence type="ECO:0000256" key="1">
    <source>
        <dbReference type="SAM" id="SignalP"/>
    </source>
</evidence>
<protein>
    <submittedName>
        <fullName evidence="2">Uncharacterized protein</fullName>
    </submittedName>
</protein>
<dbReference type="Proteomes" id="UP001310594">
    <property type="component" value="Unassembled WGS sequence"/>
</dbReference>
<comment type="caution">
    <text evidence="2">The sequence shown here is derived from an EMBL/GenBank/DDBJ whole genome shotgun (WGS) entry which is preliminary data.</text>
</comment>
<proteinExistence type="predicted"/>
<feature type="signal peptide" evidence="1">
    <location>
        <begin position="1"/>
        <end position="20"/>
    </location>
</feature>
<dbReference type="EMBL" id="JAVRQU010000022">
    <property type="protein sequence ID" value="KAK5691185.1"/>
    <property type="molecule type" value="Genomic_DNA"/>
</dbReference>